<dbReference type="Proteomes" id="UP000050514">
    <property type="component" value="Unassembled WGS sequence"/>
</dbReference>
<proteinExistence type="predicted"/>
<dbReference type="STRING" id="360411.AC812_06680"/>
<keyword evidence="4" id="KW-1185">Reference proteome</keyword>
<evidence type="ECO:0000256" key="1">
    <source>
        <dbReference type="SAM" id="MobiDB-lite"/>
    </source>
</evidence>
<accession>A0A0P6XMC7</accession>
<feature type="transmembrane region" description="Helical" evidence="2">
    <location>
        <begin position="95"/>
        <end position="118"/>
    </location>
</feature>
<feature type="transmembrane region" description="Helical" evidence="2">
    <location>
        <begin position="27"/>
        <end position="44"/>
    </location>
</feature>
<evidence type="ECO:0000313" key="4">
    <source>
        <dbReference type="Proteomes" id="UP000050514"/>
    </source>
</evidence>
<keyword evidence="2" id="KW-0812">Transmembrane</keyword>
<gene>
    <name evidence="3" type="ORF">AC812_06680</name>
</gene>
<dbReference type="RefSeq" id="WP_061919368.1">
    <property type="nucleotide sequence ID" value="NZ_DF967971.1"/>
</dbReference>
<feature type="region of interest" description="Disordered" evidence="1">
    <location>
        <begin position="49"/>
        <end position="79"/>
    </location>
</feature>
<dbReference type="EMBL" id="LGHJ01000012">
    <property type="protein sequence ID" value="KPL76343.1"/>
    <property type="molecule type" value="Genomic_DNA"/>
</dbReference>
<sequence>MNQGFVDGIIRRIAIWREWVKKQNPHLLGLVLVLAAFWAAMAFSEPISPRQTAAPSPTVEITPLPAQTPTGEIQAGRPSPTPIPAELLANREQTFGIVFGAVVLVLIVVIGTLSGIAAQRQTSQSK</sequence>
<organism evidence="3 4">
    <name type="scientific">Bellilinea caldifistulae</name>
    <dbReference type="NCBI Taxonomy" id="360411"/>
    <lineage>
        <taxon>Bacteria</taxon>
        <taxon>Bacillati</taxon>
        <taxon>Chloroflexota</taxon>
        <taxon>Anaerolineae</taxon>
        <taxon>Anaerolineales</taxon>
        <taxon>Anaerolineaceae</taxon>
        <taxon>Bellilinea</taxon>
    </lineage>
</organism>
<reference evidence="3 4" key="1">
    <citation type="submission" date="2015-07" db="EMBL/GenBank/DDBJ databases">
        <title>Draft genome of Bellilinea caldifistulae DSM 17877.</title>
        <authorList>
            <person name="Hemp J."/>
            <person name="Ward L.M."/>
            <person name="Pace L.A."/>
            <person name="Fischer W.W."/>
        </authorList>
    </citation>
    <scope>NUCLEOTIDE SEQUENCE [LARGE SCALE GENOMIC DNA]</scope>
    <source>
        <strain evidence="3 4">GOMI-1</strain>
    </source>
</reference>
<protein>
    <submittedName>
        <fullName evidence="3">Uncharacterized protein</fullName>
    </submittedName>
</protein>
<keyword evidence="2" id="KW-0472">Membrane</keyword>
<name>A0A0P6XMC7_9CHLR</name>
<dbReference type="AlphaFoldDB" id="A0A0P6XMC7"/>
<evidence type="ECO:0000313" key="3">
    <source>
        <dbReference type="EMBL" id="KPL76343.1"/>
    </source>
</evidence>
<comment type="caution">
    <text evidence="3">The sequence shown here is derived from an EMBL/GenBank/DDBJ whole genome shotgun (WGS) entry which is preliminary data.</text>
</comment>
<keyword evidence="2" id="KW-1133">Transmembrane helix</keyword>
<evidence type="ECO:0000256" key="2">
    <source>
        <dbReference type="SAM" id="Phobius"/>
    </source>
</evidence>